<evidence type="ECO:0000256" key="2">
    <source>
        <dbReference type="SAM" id="Phobius"/>
    </source>
</evidence>
<evidence type="ECO:0000256" key="1">
    <source>
        <dbReference type="SAM" id="MobiDB-lite"/>
    </source>
</evidence>
<evidence type="ECO:0000313" key="3">
    <source>
        <dbReference type="EMBL" id="CAB3764799.1"/>
    </source>
</evidence>
<feature type="region of interest" description="Disordered" evidence="1">
    <location>
        <begin position="93"/>
        <end position="132"/>
    </location>
</feature>
<protein>
    <submittedName>
        <fullName evidence="3">Uncharacterized protein</fullName>
    </submittedName>
</protein>
<keyword evidence="2" id="KW-0472">Membrane</keyword>
<dbReference type="AlphaFoldDB" id="A0A6J5EE81"/>
<keyword evidence="2" id="KW-1133">Transmembrane helix</keyword>
<feature type="transmembrane region" description="Helical" evidence="2">
    <location>
        <begin position="12"/>
        <end position="29"/>
    </location>
</feature>
<dbReference type="Proteomes" id="UP000494363">
    <property type="component" value="Unassembled WGS sequence"/>
</dbReference>
<dbReference type="EMBL" id="CADIKH010000025">
    <property type="protein sequence ID" value="CAB3764799.1"/>
    <property type="molecule type" value="Genomic_DNA"/>
</dbReference>
<name>A0A6J5EE81_9BURK</name>
<dbReference type="RefSeq" id="WP_175229065.1">
    <property type="nucleotide sequence ID" value="NZ_CADIKH010000025.1"/>
</dbReference>
<reference evidence="3 4" key="1">
    <citation type="submission" date="2020-04" db="EMBL/GenBank/DDBJ databases">
        <authorList>
            <person name="De Canck E."/>
        </authorList>
    </citation>
    <scope>NUCLEOTIDE SEQUENCE [LARGE SCALE GENOMIC DNA]</scope>
    <source>
        <strain evidence="3 4">LMG 29542</strain>
    </source>
</reference>
<proteinExistence type="predicted"/>
<organism evidence="3 4">
    <name type="scientific">Paraburkholderia humisilvae</name>
    <dbReference type="NCBI Taxonomy" id="627669"/>
    <lineage>
        <taxon>Bacteria</taxon>
        <taxon>Pseudomonadati</taxon>
        <taxon>Pseudomonadota</taxon>
        <taxon>Betaproteobacteria</taxon>
        <taxon>Burkholderiales</taxon>
        <taxon>Burkholderiaceae</taxon>
        <taxon>Paraburkholderia</taxon>
    </lineage>
</organism>
<evidence type="ECO:0000313" key="4">
    <source>
        <dbReference type="Proteomes" id="UP000494363"/>
    </source>
</evidence>
<keyword evidence="2" id="KW-0812">Transmembrane</keyword>
<accession>A0A6J5EE81</accession>
<keyword evidence="4" id="KW-1185">Reference proteome</keyword>
<sequence length="146" mass="15949">MNTRRFALLRHGLVVSTAGCLSIGVYLGMPSGFVDTFNKVGADTELPLETLALDQVKVDEEVMASTRRKTGTHGVVRETLGVDPLIRPTLLLPLRPPRSRAQGPAHHQAVRESGAASTARSSAHDAQDRKPGVVRSIRFDDFKHWT</sequence>
<gene>
    <name evidence="3" type="ORF">LMG29542_04959</name>
</gene>
<feature type="compositionally biased region" description="Basic and acidic residues" evidence="1">
    <location>
        <begin position="122"/>
        <end position="132"/>
    </location>
</feature>